<evidence type="ECO:0008006" key="8">
    <source>
        <dbReference type="Google" id="ProtNLM"/>
    </source>
</evidence>
<dbReference type="GO" id="GO:0046872">
    <property type="term" value="F:metal ion binding"/>
    <property type="evidence" value="ECO:0007669"/>
    <property type="project" value="UniProtKB-KW"/>
</dbReference>
<feature type="region of interest" description="Disordered" evidence="3">
    <location>
        <begin position="1"/>
        <end position="48"/>
    </location>
</feature>
<gene>
    <name evidence="6" type="ORF">Zmor_006058</name>
</gene>
<organism evidence="6 7">
    <name type="scientific">Zophobas morio</name>
    <dbReference type="NCBI Taxonomy" id="2755281"/>
    <lineage>
        <taxon>Eukaryota</taxon>
        <taxon>Metazoa</taxon>
        <taxon>Ecdysozoa</taxon>
        <taxon>Arthropoda</taxon>
        <taxon>Hexapoda</taxon>
        <taxon>Insecta</taxon>
        <taxon>Pterygota</taxon>
        <taxon>Neoptera</taxon>
        <taxon>Endopterygota</taxon>
        <taxon>Coleoptera</taxon>
        <taxon>Polyphaga</taxon>
        <taxon>Cucujiformia</taxon>
        <taxon>Tenebrionidae</taxon>
        <taxon>Zophobas</taxon>
    </lineage>
</organism>
<feature type="domain" description="Transposase Helix-turn-helix" evidence="5">
    <location>
        <begin position="141"/>
        <end position="187"/>
    </location>
</feature>
<evidence type="ECO:0000256" key="1">
    <source>
        <dbReference type="ARBA" id="ARBA00001968"/>
    </source>
</evidence>
<protein>
    <recommendedName>
        <fullName evidence="8">DDE Tnp4 domain-containing protein</fullName>
    </recommendedName>
</protein>
<comment type="caution">
    <text evidence="6">The sequence shown here is derived from an EMBL/GenBank/DDBJ whole genome shotgun (WGS) entry which is preliminary data.</text>
</comment>
<feature type="domain" description="DDE Tnp4" evidence="4">
    <location>
        <begin position="219"/>
        <end position="375"/>
    </location>
</feature>
<dbReference type="InterPro" id="IPR027805">
    <property type="entry name" value="Transposase_HTH_dom"/>
</dbReference>
<comment type="cofactor">
    <cofactor evidence="1">
        <name>a divalent metal cation</name>
        <dbReference type="ChEBI" id="CHEBI:60240"/>
    </cofactor>
</comment>
<evidence type="ECO:0000259" key="4">
    <source>
        <dbReference type="Pfam" id="PF13359"/>
    </source>
</evidence>
<feature type="compositionally biased region" description="Polar residues" evidence="3">
    <location>
        <begin position="18"/>
        <end position="48"/>
    </location>
</feature>
<dbReference type="PANTHER" id="PTHR23080:SF133">
    <property type="entry name" value="SI:CH211-262I1.5-RELATED"/>
    <property type="match status" value="1"/>
</dbReference>
<dbReference type="InterPro" id="IPR027806">
    <property type="entry name" value="HARBI1_dom"/>
</dbReference>
<evidence type="ECO:0000256" key="2">
    <source>
        <dbReference type="ARBA" id="ARBA00022723"/>
    </source>
</evidence>
<dbReference type="EMBL" id="JALNTZ010000002">
    <property type="protein sequence ID" value="KAJ3661671.1"/>
    <property type="molecule type" value="Genomic_DNA"/>
</dbReference>
<dbReference type="Pfam" id="PF13359">
    <property type="entry name" value="DDE_Tnp_4"/>
    <property type="match status" value="1"/>
</dbReference>
<keyword evidence="2" id="KW-0479">Metal-binding</keyword>
<name>A0AA38MMJ6_9CUCU</name>
<dbReference type="Pfam" id="PF13613">
    <property type="entry name" value="HTH_Tnp_4"/>
    <property type="match status" value="1"/>
</dbReference>
<dbReference type="AlphaFoldDB" id="A0AA38MMJ6"/>
<evidence type="ECO:0000313" key="7">
    <source>
        <dbReference type="Proteomes" id="UP001168821"/>
    </source>
</evidence>
<evidence type="ECO:0000259" key="5">
    <source>
        <dbReference type="Pfam" id="PF13613"/>
    </source>
</evidence>
<evidence type="ECO:0000256" key="3">
    <source>
        <dbReference type="SAM" id="MobiDB-lite"/>
    </source>
</evidence>
<accession>A0AA38MMJ6</accession>
<evidence type="ECO:0000313" key="6">
    <source>
        <dbReference type="EMBL" id="KAJ3661671.1"/>
    </source>
</evidence>
<dbReference type="Proteomes" id="UP001168821">
    <property type="component" value="Unassembled WGS sequence"/>
</dbReference>
<dbReference type="PANTHER" id="PTHR23080">
    <property type="entry name" value="THAP DOMAIN PROTEIN"/>
    <property type="match status" value="1"/>
</dbReference>
<reference evidence="6" key="1">
    <citation type="journal article" date="2023" name="G3 (Bethesda)">
        <title>Whole genome assemblies of Zophobas morio and Tenebrio molitor.</title>
        <authorList>
            <person name="Kaur S."/>
            <person name="Stinson S.A."/>
            <person name="diCenzo G.C."/>
        </authorList>
    </citation>
    <scope>NUCLEOTIDE SEQUENCE</scope>
    <source>
        <strain evidence="6">QUZm001</strain>
    </source>
</reference>
<keyword evidence="7" id="KW-1185">Reference proteome</keyword>
<sequence length="394" mass="43734">MMETPEPSTSRKELFPVPSTSGASDEQPSASETPDQGSSEDAGSRTSSGLRHALEGLNVNASGSVLQEAEMYFLQKENQELKAKLAHLSTTFSFEHIKDDAQLINMYTGIPNVHLFQTLFALFEHRELTYCLGWTVGIIPKRGQLLITLMKLRINLLQLDLACRFNCSTTTIANIVSTWIHALHETLFCQLMKEIPSRQKNRLCLPGCFSVFSNCRIVLDCTEVKYIKPKSLATQKMTYSAYKRQNTVKGLVGVAPNGVITFVRELYPGSTSDKKIVADCGILGKLQVGDMILADKGFLIKDILPAGVDLNLPPFLTTAQFTPEQAVQTRTIARARIHVERAIRRIKCWKILQATPSNLTAQATTLFQVCSALCNFQFPLIAEVEDLYGSSVHD</sequence>
<proteinExistence type="predicted"/>